<dbReference type="PIRSF" id="PIRSF011911">
    <property type="entry name" value="A118_put_portal"/>
    <property type="match status" value="1"/>
</dbReference>
<accession>A0A426TCA7</accession>
<dbReference type="NCBIfam" id="TIGR01542">
    <property type="entry name" value="A118_put_portal"/>
    <property type="match status" value="1"/>
</dbReference>
<dbReference type="Pfam" id="PF05133">
    <property type="entry name" value="SPP1_portal"/>
    <property type="match status" value="1"/>
</dbReference>
<dbReference type="InterPro" id="IPR021145">
    <property type="entry name" value="Portal_protein_SPP1_Gp6-like"/>
</dbReference>
<dbReference type="RefSeq" id="WP_044672221.1">
    <property type="nucleotide sequence ID" value="NZ_CEEO01000039.1"/>
</dbReference>
<gene>
    <name evidence="1" type="ORF">EJA00_00045</name>
</gene>
<reference evidence="1 2" key="1">
    <citation type="submission" date="2018-11" db="EMBL/GenBank/DDBJ databases">
        <authorList>
            <person name="Stevens M.J."/>
            <person name="Cernela N."/>
            <person name="Spoerry Serrano N."/>
            <person name="Schmitt S."/>
            <person name="Schrenzel J."/>
            <person name="Stephan R."/>
        </authorList>
    </citation>
    <scope>NUCLEOTIDE SEQUENCE [LARGE SCALE GENOMIC DNA]</scope>
    <source>
        <strain evidence="1 2">SS1014</strain>
    </source>
</reference>
<dbReference type="AlphaFoldDB" id="A0A426TCA7"/>
<dbReference type="InterPro" id="IPR006432">
    <property type="entry name" value="Phage_portal_A118-type"/>
</dbReference>
<protein>
    <submittedName>
        <fullName evidence="1">Phage portal protein</fullName>
    </submittedName>
</protein>
<organism evidence="1 2">
    <name type="scientific">Streptococcus suis</name>
    <dbReference type="NCBI Taxonomy" id="1307"/>
    <lineage>
        <taxon>Bacteria</taxon>
        <taxon>Bacillati</taxon>
        <taxon>Bacillota</taxon>
        <taxon>Bacilli</taxon>
        <taxon>Lactobacillales</taxon>
        <taxon>Streptococcaceae</taxon>
        <taxon>Streptococcus</taxon>
    </lineage>
</organism>
<evidence type="ECO:0000313" key="1">
    <source>
        <dbReference type="EMBL" id="RRR50370.1"/>
    </source>
</evidence>
<dbReference type="Proteomes" id="UP000273973">
    <property type="component" value="Unassembled WGS sequence"/>
</dbReference>
<name>A0A426TCA7_STRSU</name>
<dbReference type="EMBL" id="RSDG01000001">
    <property type="protein sequence ID" value="RRR50370.1"/>
    <property type="molecule type" value="Genomic_DNA"/>
</dbReference>
<comment type="caution">
    <text evidence="1">The sequence shown here is derived from an EMBL/GenBank/DDBJ whole genome shotgun (WGS) entry which is preliminary data.</text>
</comment>
<reference evidence="1 2" key="2">
    <citation type="submission" date="2018-12" db="EMBL/GenBank/DDBJ databases">
        <title>Whole-genome sequences of fifteen clinical Streptococcus suis strains isolated from pigs between 2006 and 2018.</title>
        <authorList>
            <person name="Stevens M.J.A."/>
            <person name="Cernela N."/>
            <person name="Spoerry Serrano N."/>
            <person name="Schmitt S."/>
            <person name="Schrenzel J."/>
            <person name="Stephan R."/>
        </authorList>
    </citation>
    <scope>NUCLEOTIDE SEQUENCE [LARGE SCALE GENOMIC DNA]</scope>
    <source>
        <strain evidence="1 2">SS1014</strain>
    </source>
</reference>
<evidence type="ECO:0000313" key="2">
    <source>
        <dbReference type="Proteomes" id="UP000273973"/>
    </source>
</evidence>
<proteinExistence type="predicted"/>
<sequence>MGIVQSIKNIFLRSKYMVTTDTLTSIVDHPKIAVSHDEYARIQSNLTYYESKWDDVIYQNTAGEKKKRSAQHLPIAKTVSKKLASLVYNEQAEITVNNGETNNFIQEVLLNDRFNKNFERYLESGLALGGLAMRPYIAGNRIRVAFIQAPVFLPLQSNTQDVSSAAIVTKTTKRKGKSKLYYTLIEFHEWDEEDYYVSNELYRSETPKIVGDRVPLSELYEDLKERVLVKNVSRPLFTYLKTPGMNNKDIDSPLGLSIFDNAKTTIDFLNTTYDEFMWEVKMGQRRIAVPDSMIKMNVQTEDGDIRFVQRFEAEQNVYQMLGTEEKGIGITDLTTPIRADDYIKAINEGLSLLEMQVGVSTGMFTFDGKSMKTATEIVSENSDTYQLRNSIVALVEQSIKELVVSICELAKGAELYDGDIPELKDIEVNLDDGIFTDRNAELDYWTKALASGIVSKEYAMKKVLGLADNELKEIIRQINQEKPSSSEVDEELYDE</sequence>